<dbReference type="InterPro" id="IPR050410">
    <property type="entry name" value="CCR4/nocturin_mRNA_transcr"/>
</dbReference>
<organism evidence="3 4">
    <name type="scientific">Symbiodinium natans</name>
    <dbReference type="NCBI Taxonomy" id="878477"/>
    <lineage>
        <taxon>Eukaryota</taxon>
        <taxon>Sar</taxon>
        <taxon>Alveolata</taxon>
        <taxon>Dinophyceae</taxon>
        <taxon>Suessiales</taxon>
        <taxon>Symbiodiniaceae</taxon>
        <taxon>Symbiodinium</taxon>
    </lineage>
</organism>
<protein>
    <submittedName>
        <fullName evidence="3">CCR4 protein</fullName>
    </submittedName>
</protein>
<evidence type="ECO:0000313" key="4">
    <source>
        <dbReference type="Proteomes" id="UP000604046"/>
    </source>
</evidence>
<dbReference type="Proteomes" id="UP000604046">
    <property type="component" value="Unassembled WGS sequence"/>
</dbReference>
<dbReference type="GO" id="GO:0000175">
    <property type="term" value="F:3'-5'-RNA exonuclease activity"/>
    <property type="evidence" value="ECO:0007669"/>
    <property type="project" value="TreeGrafter"/>
</dbReference>
<dbReference type="CDD" id="cd00051">
    <property type="entry name" value="EFh"/>
    <property type="match status" value="1"/>
</dbReference>
<sequence length="612" mass="69175">MHGPFDALRDVLARFDPKKSNLIPTSHLRNVLTKILPDLESDWEVLLQEFAVGTFTDYQAFLASLQSAVPGDPGESEVLRSELKETRGQLEALQRVLQRHPLEFTVGQYNILAGYMGSNTEPWFLYGVDIDEDRRREIFRLHGERHADGRPANPGWPNYVRGVLSAEEIAAVEAVHERCFAWEVRKDRLLEQIRAMDCDVLSLVECDHYNDHFRPALAAMGYDSTWRKRPRPSSDDGCCVAWRRSLFELVKETSVEFVDKLCPVRQKLVKDRIAVVALLETKLTKQKICLVSTHLQRNPEDPTQDMLRARQVGQVLRALADFVNSFPASSGAREAPVVLTGDLNCTSFGRLRGIANTISLLNQEVQLHPFTFDCADAPTGVTSVTMARCMRIDAILYQSQRLELVDVQEIPDVSPEQPIPNDEQPSDHVPIVAQFRCRSRLHTMKQLAREWFLSLAGKEAQVPLNQRQLENAFKLYDYDGTGTVSYSNMRKVLTQLFGLLPDASEKALERIPNELTYADFVAAYLDAVKEAGLPGLEDLREAFQLFDRDQSGAIDQQELLTAFEQCAPATVPTDKLIDLFKAIDANGDQTIDLEEMLHFLAKTWADSFRLAK</sequence>
<comment type="caution">
    <text evidence="3">The sequence shown here is derived from an EMBL/GenBank/DDBJ whole genome shotgun (WGS) entry which is preliminary data.</text>
</comment>
<proteinExistence type="predicted"/>
<dbReference type="SUPFAM" id="SSF47473">
    <property type="entry name" value="EF-hand"/>
    <property type="match status" value="2"/>
</dbReference>
<evidence type="ECO:0000259" key="2">
    <source>
        <dbReference type="PROSITE" id="PS50222"/>
    </source>
</evidence>
<gene>
    <name evidence="3" type="primary">CCR4</name>
    <name evidence="3" type="ORF">SNAT2548_LOCUS21814</name>
</gene>
<keyword evidence="4" id="KW-1185">Reference proteome</keyword>
<dbReference type="PROSITE" id="PS00018">
    <property type="entry name" value="EF_HAND_1"/>
    <property type="match status" value="2"/>
</dbReference>
<feature type="domain" description="EF-hand" evidence="2">
    <location>
        <begin position="464"/>
        <end position="499"/>
    </location>
</feature>
<dbReference type="SUPFAM" id="SSF56219">
    <property type="entry name" value="DNase I-like"/>
    <property type="match status" value="1"/>
</dbReference>
<dbReference type="AlphaFoldDB" id="A0A812QRM8"/>
<dbReference type="InterPro" id="IPR005135">
    <property type="entry name" value="Endo/exonuclease/phosphatase"/>
</dbReference>
<dbReference type="Gene3D" id="3.60.10.10">
    <property type="entry name" value="Endonuclease/exonuclease/phosphatase"/>
    <property type="match status" value="1"/>
</dbReference>
<dbReference type="Pfam" id="PF03372">
    <property type="entry name" value="Exo_endo_phos"/>
    <property type="match status" value="1"/>
</dbReference>
<dbReference type="InterPro" id="IPR011992">
    <property type="entry name" value="EF-hand-dom_pair"/>
</dbReference>
<keyword evidence="1" id="KW-0106">Calcium</keyword>
<dbReference type="InterPro" id="IPR018247">
    <property type="entry name" value="EF_Hand_1_Ca_BS"/>
</dbReference>
<dbReference type="Pfam" id="PF13499">
    <property type="entry name" value="EF-hand_7"/>
    <property type="match status" value="1"/>
</dbReference>
<dbReference type="PANTHER" id="PTHR12121">
    <property type="entry name" value="CARBON CATABOLITE REPRESSOR PROTEIN 4"/>
    <property type="match status" value="1"/>
</dbReference>
<accession>A0A812QRM8</accession>
<dbReference type="PROSITE" id="PS50222">
    <property type="entry name" value="EF_HAND_2"/>
    <property type="match status" value="3"/>
</dbReference>
<dbReference type="PANTHER" id="PTHR12121:SF34">
    <property type="entry name" value="PROTEIN ANGEL"/>
    <property type="match status" value="1"/>
</dbReference>
<dbReference type="InterPro" id="IPR002048">
    <property type="entry name" value="EF_hand_dom"/>
</dbReference>
<dbReference type="SMART" id="SM00054">
    <property type="entry name" value="EFh"/>
    <property type="match status" value="3"/>
</dbReference>
<dbReference type="EMBL" id="CAJNDS010002264">
    <property type="protein sequence ID" value="CAE7400763.1"/>
    <property type="molecule type" value="Genomic_DNA"/>
</dbReference>
<feature type="domain" description="EF-hand" evidence="2">
    <location>
        <begin position="571"/>
        <end position="606"/>
    </location>
</feature>
<dbReference type="OrthoDB" id="276515at2759"/>
<dbReference type="GO" id="GO:0005509">
    <property type="term" value="F:calcium ion binding"/>
    <property type="evidence" value="ECO:0007669"/>
    <property type="project" value="InterPro"/>
</dbReference>
<evidence type="ECO:0000256" key="1">
    <source>
        <dbReference type="ARBA" id="ARBA00022837"/>
    </source>
</evidence>
<dbReference type="InterPro" id="IPR036691">
    <property type="entry name" value="Endo/exonu/phosph_ase_sf"/>
</dbReference>
<name>A0A812QRM8_9DINO</name>
<feature type="domain" description="EF-hand" evidence="2">
    <location>
        <begin position="534"/>
        <end position="569"/>
    </location>
</feature>
<evidence type="ECO:0000313" key="3">
    <source>
        <dbReference type="EMBL" id="CAE7400763.1"/>
    </source>
</evidence>
<dbReference type="Gene3D" id="1.10.238.10">
    <property type="entry name" value="EF-hand"/>
    <property type="match status" value="1"/>
</dbReference>
<reference evidence="3" key="1">
    <citation type="submission" date="2021-02" db="EMBL/GenBank/DDBJ databases">
        <authorList>
            <person name="Dougan E. K."/>
            <person name="Rhodes N."/>
            <person name="Thang M."/>
            <person name="Chan C."/>
        </authorList>
    </citation>
    <scope>NUCLEOTIDE SEQUENCE</scope>
</reference>